<feature type="signal peptide" evidence="2">
    <location>
        <begin position="1"/>
        <end position="16"/>
    </location>
</feature>
<evidence type="ECO:0000313" key="3">
    <source>
        <dbReference type="EMBL" id="KIH94238.1"/>
    </source>
</evidence>
<dbReference type="AlphaFoldDB" id="A0A0C2FT99"/>
<comment type="caution">
    <text evidence="3">The sequence shown here is derived from an EMBL/GenBank/DDBJ whole genome shotgun (WGS) entry which is preliminary data.</text>
</comment>
<accession>A0A0C2FT99</accession>
<evidence type="ECO:0000256" key="1">
    <source>
        <dbReference type="SAM" id="MobiDB-lite"/>
    </source>
</evidence>
<gene>
    <name evidence="3" type="ORF">SPBR_09215</name>
</gene>
<dbReference type="GeneID" id="63682262"/>
<name>A0A0C2FT99_9PEZI</name>
<evidence type="ECO:0000313" key="4">
    <source>
        <dbReference type="Proteomes" id="UP000031575"/>
    </source>
</evidence>
<evidence type="ECO:0000256" key="2">
    <source>
        <dbReference type="SAM" id="SignalP"/>
    </source>
</evidence>
<dbReference type="OrthoDB" id="5104857at2759"/>
<feature type="region of interest" description="Disordered" evidence="1">
    <location>
        <begin position="168"/>
        <end position="280"/>
    </location>
</feature>
<protein>
    <submittedName>
        <fullName evidence="3">Uncharacterized protein</fullName>
    </submittedName>
</protein>
<dbReference type="VEuPathDB" id="FungiDB:SPBR_09215"/>
<dbReference type="HOGENOM" id="CLU_994572_0_0_1"/>
<proteinExistence type="predicted"/>
<reference evidence="3 4" key="1">
    <citation type="journal article" date="2014" name="BMC Genomics">
        <title>Comparative genomics of the major fungal agents of human and animal Sporotrichosis: Sporothrix schenckii and Sporothrix brasiliensis.</title>
        <authorList>
            <person name="Teixeira M.M."/>
            <person name="de Almeida L.G."/>
            <person name="Kubitschek-Barreira P."/>
            <person name="Alves F.L."/>
            <person name="Kioshima E.S."/>
            <person name="Abadio A.K."/>
            <person name="Fernandes L."/>
            <person name="Derengowski L.S."/>
            <person name="Ferreira K.S."/>
            <person name="Souza R.C."/>
            <person name="Ruiz J.C."/>
            <person name="de Andrade N.C."/>
            <person name="Paes H.C."/>
            <person name="Nicola A.M."/>
            <person name="Albuquerque P."/>
            <person name="Gerber A.L."/>
            <person name="Martins V.P."/>
            <person name="Peconick L.D."/>
            <person name="Neto A.V."/>
            <person name="Chaucanez C.B."/>
            <person name="Silva P.A."/>
            <person name="Cunha O.L."/>
            <person name="de Oliveira F.F."/>
            <person name="dos Santos T.C."/>
            <person name="Barros A.L."/>
            <person name="Soares M.A."/>
            <person name="de Oliveira L.M."/>
            <person name="Marini M.M."/>
            <person name="Villalobos-Duno H."/>
            <person name="Cunha M.M."/>
            <person name="de Hoog S."/>
            <person name="da Silveira J.F."/>
            <person name="Henrissat B."/>
            <person name="Nino-Vega G.A."/>
            <person name="Cisalpino P.S."/>
            <person name="Mora-Montes H.M."/>
            <person name="Almeida S.R."/>
            <person name="Stajich J.E."/>
            <person name="Lopes-Bezerra L.M."/>
            <person name="Vasconcelos A.T."/>
            <person name="Felipe M.S."/>
        </authorList>
    </citation>
    <scope>NUCLEOTIDE SEQUENCE [LARGE SCALE GENOMIC DNA]</scope>
    <source>
        <strain evidence="3 4">5110</strain>
    </source>
</reference>
<dbReference type="EMBL" id="AWTV01000004">
    <property type="protein sequence ID" value="KIH94238.1"/>
    <property type="molecule type" value="Genomic_DNA"/>
</dbReference>
<keyword evidence="2" id="KW-0732">Signal</keyword>
<keyword evidence="4" id="KW-1185">Reference proteome</keyword>
<feature type="compositionally biased region" description="Low complexity" evidence="1">
    <location>
        <begin position="235"/>
        <end position="265"/>
    </location>
</feature>
<sequence>MKIFLFLSTLFVCAFCLDDYTGCLVSPELNITAGLTPLTFTVDAFVKRCSALIVFDNDGFLPIGYDFESALYAGQQEATFTLPAGVPSGGAYIIWQCVGQTPTYYRATIEGGQGFPSLALHYDKLFACVTPLLHTTTTFETITQGKTDTTRTQVSIFTSLSTSYPSSTGAWSGSLPTVQVPTGTQGDTQTITKTTTSSNTKTTRAPTTGTQTTRAPTETQTIRAPTTGTQTAREPTTGTQTAGAPITGTTTPGTTMTGATRTPTAKGSVTGAPTYVYHGE</sequence>
<feature type="compositionally biased region" description="Polar residues" evidence="1">
    <location>
        <begin position="168"/>
        <end position="180"/>
    </location>
</feature>
<dbReference type="RefSeq" id="XP_040622248.1">
    <property type="nucleotide sequence ID" value="XM_040767341.1"/>
</dbReference>
<feature type="compositionally biased region" description="Low complexity" evidence="1">
    <location>
        <begin position="181"/>
        <end position="221"/>
    </location>
</feature>
<dbReference type="Proteomes" id="UP000031575">
    <property type="component" value="Unassembled WGS sequence"/>
</dbReference>
<feature type="chain" id="PRO_5002165556" evidence="2">
    <location>
        <begin position="17"/>
        <end position="280"/>
    </location>
</feature>
<organism evidence="3 4">
    <name type="scientific">Sporothrix brasiliensis 5110</name>
    <dbReference type="NCBI Taxonomy" id="1398154"/>
    <lineage>
        <taxon>Eukaryota</taxon>
        <taxon>Fungi</taxon>
        <taxon>Dikarya</taxon>
        <taxon>Ascomycota</taxon>
        <taxon>Pezizomycotina</taxon>
        <taxon>Sordariomycetes</taxon>
        <taxon>Sordariomycetidae</taxon>
        <taxon>Ophiostomatales</taxon>
        <taxon>Ophiostomataceae</taxon>
        <taxon>Sporothrix</taxon>
    </lineage>
</organism>
<feature type="compositionally biased region" description="Polar residues" evidence="1">
    <location>
        <begin position="222"/>
        <end position="234"/>
    </location>
</feature>